<gene>
    <name evidence="9" type="ORF">SAMN05421757_103291</name>
</gene>
<organism evidence="9 10">
    <name type="scientific">Tropicimonas sediminicola</name>
    <dbReference type="NCBI Taxonomy" id="1031541"/>
    <lineage>
        <taxon>Bacteria</taxon>
        <taxon>Pseudomonadati</taxon>
        <taxon>Pseudomonadota</taxon>
        <taxon>Alphaproteobacteria</taxon>
        <taxon>Rhodobacterales</taxon>
        <taxon>Roseobacteraceae</taxon>
        <taxon>Tropicimonas</taxon>
    </lineage>
</organism>
<dbReference type="InterPro" id="IPR015421">
    <property type="entry name" value="PyrdxlP-dep_Trfase_major"/>
</dbReference>
<dbReference type="EC" id="2.6.1.1" evidence="3"/>
<dbReference type="Pfam" id="PF00155">
    <property type="entry name" value="Aminotran_1_2"/>
    <property type="match status" value="1"/>
</dbReference>
<accession>A0A239H8C4</accession>
<dbReference type="AlphaFoldDB" id="A0A239H8C4"/>
<dbReference type="GO" id="GO:0004069">
    <property type="term" value="F:L-aspartate:2-oxoglutarate aminotransferase activity"/>
    <property type="evidence" value="ECO:0007669"/>
    <property type="project" value="UniProtKB-EC"/>
</dbReference>
<dbReference type="OrthoDB" id="9766084at2"/>
<evidence type="ECO:0000256" key="2">
    <source>
        <dbReference type="ARBA" id="ARBA00007441"/>
    </source>
</evidence>
<reference evidence="9 10" key="1">
    <citation type="submission" date="2017-06" db="EMBL/GenBank/DDBJ databases">
        <authorList>
            <person name="Kim H.J."/>
            <person name="Triplett B.A."/>
        </authorList>
    </citation>
    <scope>NUCLEOTIDE SEQUENCE [LARGE SCALE GENOMIC DNA]</scope>
    <source>
        <strain evidence="9 10">DSM 29339</strain>
    </source>
</reference>
<dbReference type="InterPro" id="IPR004839">
    <property type="entry name" value="Aminotransferase_I/II_large"/>
</dbReference>
<evidence type="ECO:0000256" key="3">
    <source>
        <dbReference type="ARBA" id="ARBA00012753"/>
    </source>
</evidence>
<evidence type="ECO:0000313" key="9">
    <source>
        <dbReference type="EMBL" id="SNS77659.1"/>
    </source>
</evidence>
<dbReference type="InterPro" id="IPR050596">
    <property type="entry name" value="AspAT/PAT-like"/>
</dbReference>
<keyword evidence="4 9" id="KW-0032">Aminotransferase</keyword>
<evidence type="ECO:0000259" key="8">
    <source>
        <dbReference type="Pfam" id="PF00155"/>
    </source>
</evidence>
<evidence type="ECO:0000256" key="6">
    <source>
        <dbReference type="ARBA" id="ARBA00022898"/>
    </source>
</evidence>
<dbReference type="GO" id="GO:0030170">
    <property type="term" value="F:pyridoxal phosphate binding"/>
    <property type="evidence" value="ECO:0007669"/>
    <property type="project" value="InterPro"/>
</dbReference>
<dbReference type="Proteomes" id="UP000198426">
    <property type="component" value="Unassembled WGS sequence"/>
</dbReference>
<evidence type="ECO:0000313" key="10">
    <source>
        <dbReference type="Proteomes" id="UP000198426"/>
    </source>
</evidence>
<proteinExistence type="inferred from homology"/>
<comment type="similarity">
    <text evidence="2">Belongs to the class-I pyridoxal-phosphate-dependent aminotransferase family.</text>
</comment>
<comment type="cofactor">
    <cofactor evidence="1">
        <name>pyridoxal 5'-phosphate</name>
        <dbReference type="ChEBI" id="CHEBI:597326"/>
    </cofactor>
</comment>
<dbReference type="GO" id="GO:0006520">
    <property type="term" value="P:amino acid metabolic process"/>
    <property type="evidence" value="ECO:0007669"/>
    <property type="project" value="InterPro"/>
</dbReference>
<dbReference type="SUPFAM" id="SSF53383">
    <property type="entry name" value="PLP-dependent transferases"/>
    <property type="match status" value="1"/>
</dbReference>
<protein>
    <recommendedName>
        <fullName evidence="3">aspartate transaminase</fullName>
        <ecNumber evidence="3">2.6.1.1</ecNumber>
    </recommendedName>
</protein>
<dbReference type="CDD" id="cd00609">
    <property type="entry name" value="AAT_like"/>
    <property type="match status" value="1"/>
</dbReference>
<feature type="domain" description="Aminotransferase class I/classII large" evidence="8">
    <location>
        <begin position="52"/>
        <end position="393"/>
    </location>
</feature>
<keyword evidence="6" id="KW-0663">Pyridoxal phosphate</keyword>
<dbReference type="InterPro" id="IPR015424">
    <property type="entry name" value="PyrdxlP-dep_Trfase"/>
</dbReference>
<dbReference type="EMBL" id="FZOY01000003">
    <property type="protein sequence ID" value="SNS77659.1"/>
    <property type="molecule type" value="Genomic_DNA"/>
</dbReference>
<evidence type="ECO:0000256" key="7">
    <source>
        <dbReference type="ARBA" id="ARBA00049185"/>
    </source>
</evidence>
<dbReference type="PANTHER" id="PTHR46383">
    <property type="entry name" value="ASPARTATE AMINOTRANSFERASE"/>
    <property type="match status" value="1"/>
</dbReference>
<evidence type="ECO:0000256" key="4">
    <source>
        <dbReference type="ARBA" id="ARBA00022576"/>
    </source>
</evidence>
<dbReference type="PANTHER" id="PTHR46383:SF1">
    <property type="entry name" value="ASPARTATE AMINOTRANSFERASE"/>
    <property type="match status" value="1"/>
</dbReference>
<evidence type="ECO:0000256" key="1">
    <source>
        <dbReference type="ARBA" id="ARBA00001933"/>
    </source>
</evidence>
<keyword evidence="10" id="KW-1185">Reference proteome</keyword>
<dbReference type="RefSeq" id="WP_089232880.1">
    <property type="nucleotide sequence ID" value="NZ_FZOY01000003.1"/>
</dbReference>
<comment type="catalytic activity">
    <reaction evidence="7">
        <text>L-aspartate + 2-oxoglutarate = oxaloacetate + L-glutamate</text>
        <dbReference type="Rhea" id="RHEA:21824"/>
        <dbReference type="ChEBI" id="CHEBI:16452"/>
        <dbReference type="ChEBI" id="CHEBI:16810"/>
        <dbReference type="ChEBI" id="CHEBI:29985"/>
        <dbReference type="ChEBI" id="CHEBI:29991"/>
        <dbReference type="EC" id="2.6.1.1"/>
    </reaction>
</comment>
<keyword evidence="5 9" id="KW-0808">Transferase</keyword>
<dbReference type="Gene3D" id="3.40.640.10">
    <property type="entry name" value="Type I PLP-dependent aspartate aminotransferase-like (Major domain)"/>
    <property type="match status" value="1"/>
</dbReference>
<sequence>MPMPLNPAMAATAVSPVPESARWIAGRQFPDDRPLINVSQAAPVATPPLPLREAMARAVMEEAGAHLYGPDLGLPDLREALAGQIAGIYGSAVAPAQVAITSGCNQAFAAAIATLAGPGDEVLLPVPWYFNHKMWLDMSSVRAAPLPSGDDLVPDPDAAAARITSRTRAIVLVTPNNPTGVAYPPETIAAFRDLARAHGLALVIDETYRDFHPDPGAPHGLFSDPDWEDTVIHLYSFSKAYRLTGHRVGALVSSPARLSEVEKFIDSVTICPSQVGQRAALWGIRHLGDWLAGERREILDRRAAIVEGFGGLADRGWRLRGCGAYFAYVEHPFAMPSDALAPELVDRAGVLCLPGTMFEPASEAPGGATGSRHLRIAYANIDRAGIGALYERLSQVGFPA</sequence>
<evidence type="ECO:0000256" key="5">
    <source>
        <dbReference type="ARBA" id="ARBA00022679"/>
    </source>
</evidence>
<name>A0A239H8C4_9RHOB</name>
<dbReference type="NCBIfam" id="NF005732">
    <property type="entry name" value="PRK07550.1"/>
    <property type="match status" value="1"/>
</dbReference>